<feature type="region of interest" description="Disordered" evidence="1">
    <location>
        <begin position="337"/>
        <end position="376"/>
    </location>
</feature>
<dbReference type="Pfam" id="PF05018">
    <property type="entry name" value="CFA20_dom"/>
    <property type="match status" value="1"/>
</dbReference>
<proteinExistence type="predicted"/>
<organism evidence="3 4">
    <name type="scientific">Polarella glacialis</name>
    <name type="common">Dinoflagellate</name>
    <dbReference type="NCBI Taxonomy" id="89957"/>
    <lineage>
        <taxon>Eukaryota</taxon>
        <taxon>Sar</taxon>
        <taxon>Alveolata</taxon>
        <taxon>Dinophyceae</taxon>
        <taxon>Suessiales</taxon>
        <taxon>Suessiaceae</taxon>
        <taxon>Polarella</taxon>
    </lineage>
</organism>
<dbReference type="OrthoDB" id="10261083at2759"/>
<dbReference type="InterPro" id="IPR007714">
    <property type="entry name" value="CFA20_dom"/>
</dbReference>
<feature type="compositionally biased region" description="Low complexity" evidence="1">
    <location>
        <begin position="697"/>
        <end position="709"/>
    </location>
</feature>
<feature type="compositionally biased region" description="Polar residues" evidence="1">
    <location>
        <begin position="24"/>
        <end position="35"/>
    </location>
</feature>
<feature type="region of interest" description="Disordered" evidence="1">
    <location>
        <begin position="620"/>
        <end position="778"/>
    </location>
</feature>
<dbReference type="Proteomes" id="UP000654075">
    <property type="component" value="Unassembled WGS sequence"/>
</dbReference>
<evidence type="ECO:0000313" key="3">
    <source>
        <dbReference type="EMBL" id="CAE8641712.1"/>
    </source>
</evidence>
<feature type="region of interest" description="Disordered" evidence="1">
    <location>
        <begin position="249"/>
        <end position="268"/>
    </location>
</feature>
<feature type="region of interest" description="Disordered" evidence="1">
    <location>
        <begin position="557"/>
        <end position="603"/>
    </location>
</feature>
<feature type="compositionally biased region" description="Basic and acidic residues" evidence="1">
    <location>
        <begin position="343"/>
        <end position="367"/>
    </location>
</feature>
<name>A0A813HVE4_POLGL</name>
<reference evidence="3" key="1">
    <citation type="submission" date="2021-02" db="EMBL/GenBank/DDBJ databases">
        <authorList>
            <person name="Dougan E. K."/>
            <person name="Rhodes N."/>
            <person name="Thang M."/>
            <person name="Chan C."/>
        </authorList>
    </citation>
    <scope>NUCLEOTIDE SEQUENCE</scope>
</reference>
<keyword evidence="4" id="KW-1185">Reference proteome</keyword>
<feature type="region of interest" description="Disordered" evidence="1">
    <location>
        <begin position="210"/>
        <end position="229"/>
    </location>
</feature>
<feature type="compositionally biased region" description="Polar residues" evidence="1">
    <location>
        <begin position="520"/>
        <end position="537"/>
    </location>
</feature>
<dbReference type="AlphaFoldDB" id="A0A813HVE4"/>
<dbReference type="InterPro" id="IPR040441">
    <property type="entry name" value="CFA20/CFAP20DC"/>
</dbReference>
<dbReference type="EMBL" id="CAJNNV010032978">
    <property type="protein sequence ID" value="CAE8641712.1"/>
    <property type="molecule type" value="Genomic_DNA"/>
</dbReference>
<accession>A0A813HVE4</accession>
<sequence>PFFHSAAERPSGGSSAGPMFERASQGSPSFELLSSQGSNTASQWKVNAGVQKVYDKALKSSVFQLVANGTQALMQLPKDDKAKQGLGLVQPFLVFQVFLPQNRERPFSLEIGVTDISRTRRKLLLSSSSQEAQTSALHARLPLAGVRRGTWLNLCLDLDSLVKVSFGQGMKSLDSVIVHSECRLRKVFTLRSPPQPGEESPVAFLQGSLAPEAAPPVPPEKESCSSGSAAALAGAASEPLLLLLPQAQQRGVEGESGADGDRRASEPIPRLQDFPAGIEQHTHVIGADQVFAALGADDRPRDRALAPPSPFVSEEPLPALPPAHPCCCADLAALSSTEASSNGREETREAKEEPQDESQREAKELSRGRSSLVPPLPVGLTEPIGYEDMVRRVSLHAEGSAGELPLAEECRAESAGLVPEAVVGVRRKLQLGALGPKTRPPKSAEDKDGQAQLGLYCFTEQRYGLQALRSTCGATAAVLGVTSISRASVTVPALLASGLSHPRRPKSKSQARGLGDTRRCQPNSARAATDRSPSNNARPRARPLPLEIGLARAARDDLYGPSQPSSSSSATVSSRRGRRPGKPAPAKTADEESISPSPTAANRRRREIAMKTLHKTAEIYGAPVGGPHRHAPPSAGARGPRDEVPGFNGTLEFPAERPGTEGGDGQKVLRTASDVGTDDALASSPTSGADGNRPMRSGPLASPLLSPGSPEDRIWSTPSRSLPRAPGERKMRPPALEGAEASEPSEFDLRTGWALPPVSHEVDSAQRTPPSSYSLASPSQALASQLEAEDEIVFFPPRDLAPAFLAFGEKAPEGGDAWSAFGSTVRHMDGPPLSARFRQEGGLFRQPQRPGGTGGGFELSLAPRGGAGTTLQDTTCGSDGPGTVHDQEVEEDEDFDGDFEGESAEDE</sequence>
<feature type="compositionally biased region" description="Low complexity" evidence="1">
    <location>
        <begin position="769"/>
        <end position="778"/>
    </location>
</feature>
<feature type="region of interest" description="Disordered" evidence="1">
    <location>
        <begin position="842"/>
        <end position="907"/>
    </location>
</feature>
<gene>
    <name evidence="3" type="ORF">PGLA1383_LOCUS56322</name>
</gene>
<protein>
    <recommendedName>
        <fullName evidence="2">CFA20 domain-containing protein</fullName>
    </recommendedName>
</protein>
<dbReference type="PANTHER" id="PTHR12458">
    <property type="entry name" value="ORF PROTEIN"/>
    <property type="match status" value="1"/>
</dbReference>
<feature type="compositionally biased region" description="Acidic residues" evidence="1">
    <location>
        <begin position="888"/>
        <end position="907"/>
    </location>
</feature>
<evidence type="ECO:0000259" key="2">
    <source>
        <dbReference type="Pfam" id="PF05018"/>
    </source>
</evidence>
<comment type="caution">
    <text evidence="3">The sequence shown here is derived from an EMBL/GenBank/DDBJ whole genome shotgun (WGS) entry which is preliminary data.</text>
</comment>
<feature type="region of interest" description="Disordered" evidence="1">
    <location>
        <begin position="1"/>
        <end position="35"/>
    </location>
</feature>
<feature type="region of interest" description="Disordered" evidence="1">
    <location>
        <begin position="498"/>
        <end position="543"/>
    </location>
</feature>
<feature type="domain" description="CFA20" evidence="2">
    <location>
        <begin position="19"/>
        <end position="190"/>
    </location>
</feature>
<evidence type="ECO:0000256" key="1">
    <source>
        <dbReference type="SAM" id="MobiDB-lite"/>
    </source>
</evidence>
<feature type="non-terminal residue" evidence="3">
    <location>
        <position position="1"/>
    </location>
</feature>
<feature type="compositionally biased region" description="Low complexity" evidence="1">
    <location>
        <begin position="562"/>
        <end position="574"/>
    </location>
</feature>
<evidence type="ECO:0000313" key="4">
    <source>
        <dbReference type="Proteomes" id="UP000654075"/>
    </source>
</evidence>
<feature type="non-terminal residue" evidence="3">
    <location>
        <position position="907"/>
    </location>
</feature>